<dbReference type="InterPro" id="IPR005225">
    <property type="entry name" value="Small_GTP-bd"/>
</dbReference>
<dbReference type="InterPro" id="IPR000640">
    <property type="entry name" value="EFG_V-like"/>
</dbReference>
<dbReference type="eggNOG" id="KOG0465">
    <property type="taxonomic scope" value="Eukaryota"/>
</dbReference>
<accession>V5EB88</accession>
<feature type="domain" description="Tr-type G" evidence="7">
    <location>
        <begin position="649"/>
        <end position="953"/>
    </location>
</feature>
<dbReference type="GeneID" id="27419817"/>
<feature type="compositionally biased region" description="Polar residues" evidence="5">
    <location>
        <begin position="962"/>
        <end position="978"/>
    </location>
</feature>
<dbReference type="PANTHER" id="PTHR43261:SF1">
    <property type="entry name" value="RIBOSOME-RELEASING FACTOR 2, MITOCHONDRIAL"/>
    <property type="match status" value="1"/>
</dbReference>
<dbReference type="Proteomes" id="UP000019377">
    <property type="component" value="Unassembled WGS sequence"/>
</dbReference>
<feature type="region of interest" description="Disordered" evidence="5">
    <location>
        <begin position="1287"/>
        <end position="1308"/>
    </location>
</feature>
<dbReference type="SMART" id="SM00838">
    <property type="entry name" value="EFG_C"/>
    <property type="match status" value="1"/>
</dbReference>
<dbReference type="FunFam" id="3.30.70.870:FF:000007">
    <property type="entry name" value="Ribosome-releasing factor 2, mitochondrial"/>
    <property type="match status" value="1"/>
</dbReference>
<dbReference type="PANTHER" id="PTHR43261">
    <property type="entry name" value="TRANSLATION ELONGATION FACTOR G-RELATED"/>
    <property type="match status" value="1"/>
</dbReference>
<dbReference type="EMBL" id="KI545862">
    <property type="protein sequence ID" value="EST07656.1"/>
    <property type="molecule type" value="Genomic_DNA"/>
</dbReference>
<evidence type="ECO:0000256" key="6">
    <source>
        <dbReference type="SAM" id="Phobius"/>
    </source>
</evidence>
<dbReference type="InterPro" id="IPR000795">
    <property type="entry name" value="T_Tr_GTP-bd_dom"/>
</dbReference>
<organism evidence="8 9">
    <name type="scientific">Kalmanozyma brasiliensis (strain GHG001)</name>
    <name type="common">Yeast</name>
    <name type="synonym">Pseudozyma brasiliensis</name>
    <dbReference type="NCBI Taxonomy" id="1365824"/>
    <lineage>
        <taxon>Eukaryota</taxon>
        <taxon>Fungi</taxon>
        <taxon>Dikarya</taxon>
        <taxon>Basidiomycota</taxon>
        <taxon>Ustilaginomycotina</taxon>
        <taxon>Ustilaginomycetes</taxon>
        <taxon>Ustilaginales</taxon>
        <taxon>Ustilaginaceae</taxon>
        <taxon>Kalmanozyma</taxon>
    </lineage>
</organism>
<keyword evidence="4" id="KW-0342">GTP-binding</keyword>
<feature type="transmembrane region" description="Helical" evidence="6">
    <location>
        <begin position="62"/>
        <end position="85"/>
    </location>
</feature>
<dbReference type="InterPro" id="IPR031157">
    <property type="entry name" value="G_TR_CS"/>
</dbReference>
<dbReference type="Gene3D" id="3.30.70.240">
    <property type="match status" value="1"/>
</dbReference>
<evidence type="ECO:0000256" key="4">
    <source>
        <dbReference type="ARBA" id="ARBA00023134"/>
    </source>
</evidence>
<evidence type="ECO:0000313" key="9">
    <source>
        <dbReference type="Proteomes" id="UP000019377"/>
    </source>
</evidence>
<proteinExistence type="predicted"/>
<dbReference type="InterPro" id="IPR041095">
    <property type="entry name" value="EFG_II"/>
</dbReference>
<dbReference type="GO" id="GO:0016020">
    <property type="term" value="C:membrane"/>
    <property type="evidence" value="ECO:0007669"/>
    <property type="project" value="InterPro"/>
</dbReference>
<dbReference type="GO" id="GO:0032543">
    <property type="term" value="P:mitochondrial translation"/>
    <property type="evidence" value="ECO:0007669"/>
    <property type="project" value="TreeGrafter"/>
</dbReference>
<feature type="region of interest" description="Disordered" evidence="5">
    <location>
        <begin position="959"/>
        <end position="983"/>
    </location>
</feature>
<dbReference type="Gene3D" id="3.40.50.300">
    <property type="entry name" value="P-loop containing nucleotide triphosphate hydrolases"/>
    <property type="match status" value="1"/>
</dbReference>
<dbReference type="FunFam" id="3.40.50.300:FF:000514">
    <property type="entry name" value="Ribosome-releasing factor 2, mitochondrial"/>
    <property type="match status" value="1"/>
</dbReference>
<dbReference type="NCBIfam" id="TIGR00231">
    <property type="entry name" value="small_GTP"/>
    <property type="match status" value="1"/>
</dbReference>
<reference evidence="9" key="1">
    <citation type="journal article" date="2013" name="Genome Announc.">
        <title>Draft genome sequence of Pseudozyma brasiliensis sp. nov. strain GHG001, a high producer of endo-1,4-xylanase isolated from an insect pest of sugarcane.</title>
        <authorList>
            <person name="Oliveira J.V.D.C."/>
            <person name="dos Santos R.A.C."/>
            <person name="Borges T.A."/>
            <person name="Riano-Pachon D.M."/>
            <person name="Goldman G.H."/>
        </authorList>
    </citation>
    <scope>NUCLEOTIDE SEQUENCE [LARGE SCALE GENOMIC DNA]</scope>
    <source>
        <strain evidence="9">GHG001</strain>
    </source>
</reference>
<evidence type="ECO:0000256" key="3">
    <source>
        <dbReference type="ARBA" id="ARBA00023128"/>
    </source>
</evidence>
<feature type="transmembrane region" description="Helical" evidence="6">
    <location>
        <begin position="346"/>
        <end position="366"/>
    </location>
</feature>
<dbReference type="PRINTS" id="PR00315">
    <property type="entry name" value="ELONGATNFCT"/>
</dbReference>
<dbReference type="SUPFAM" id="SSF50447">
    <property type="entry name" value="Translation proteins"/>
    <property type="match status" value="1"/>
</dbReference>
<dbReference type="GO" id="GO:0003924">
    <property type="term" value="F:GTPase activity"/>
    <property type="evidence" value="ECO:0007669"/>
    <property type="project" value="InterPro"/>
</dbReference>
<dbReference type="Pfam" id="PF14492">
    <property type="entry name" value="EFG_III"/>
    <property type="match status" value="1"/>
</dbReference>
<keyword evidence="6" id="KW-0812">Transmembrane</keyword>
<dbReference type="Pfam" id="PF00679">
    <property type="entry name" value="EFG_C"/>
    <property type="match status" value="1"/>
</dbReference>
<feature type="transmembrane region" description="Helical" evidence="6">
    <location>
        <begin position="188"/>
        <end position="205"/>
    </location>
</feature>
<keyword evidence="3" id="KW-0496">Mitochondrion</keyword>
<keyword evidence="9" id="KW-1185">Reference proteome</keyword>
<evidence type="ECO:0000313" key="8">
    <source>
        <dbReference type="EMBL" id="EST07656.1"/>
    </source>
</evidence>
<dbReference type="InterPro" id="IPR011531">
    <property type="entry name" value="HCO3_transpt-like_TM_dom"/>
</dbReference>
<dbReference type="InterPro" id="IPR035647">
    <property type="entry name" value="EFG_III/V"/>
</dbReference>
<name>V5EB88_KALBG</name>
<dbReference type="PROSITE" id="PS51722">
    <property type="entry name" value="G_TR_2"/>
    <property type="match status" value="1"/>
</dbReference>
<dbReference type="HOGENOM" id="CLU_002094_0_0_1"/>
<feature type="compositionally biased region" description="Polar residues" evidence="5">
    <location>
        <begin position="1292"/>
        <end position="1308"/>
    </location>
</feature>
<sequence length="1539" mass="167979">MQGPSPKSRAPDTYPLFDGDKPWSQRSWAYELMPFRGMWYDLRRRKPYLLSDWVEGFEPRNWWTVANSVVRMYFINLMPAIAYVLDMNYRTGGSYGVNEVILASALAAIVFAIFSVQPLTFVGVTGLINLVNYTQYNIFVGYYGFDRLDYLRIQAWSLIWAAGFHFVVAIFNVCDFTRFITDMTSETFGFYVGIIYIQKGIELLIEEFEPLPLDNATGWLSVTIAILFTISVYLVAKVGNTTYLPFKMRNFVAGYAFAAGCIFWTGFSHFPKNSLALVPVERVPITRAFYPTLDRSWFIDFWNIELKYVFVGAPLGFLIMLLFYFDHNVSSVMAQARNYPVRKPAGFHWDFFLLGITTLVSGFLGLPAPNGLVPQAPVHTETLSVYKQVEKPDETKRIAREARRGARTRTVKQQHIVNVRVVENRLSHLIIGLLTLGTMTRPLLVVLGTMPRAVFAGIFILVGWASIERNAITLRTLAIFRDRRLSPPDEPLNSIRRSKIALFVGIQWLFAAMCIAISATIAGIGFPVIITLLIPVRYWVVPRWFSPLELKILDAPTADADGVLASLGHEPERVTGRGVEIALDTKIAGELYSKKSLLDESDDEEEGGGLGREKSASQFRDDYATQHRSDEEAQVRDPLTPHAERHPISHLRNISIIAHIDAGKTTLTERLLHLTNALSSNSSTASIPGDVDTGSTVTDFLEAERQRGITIQSAAVGPVWWTSPTSPSRVGITLVDTPGHIDFGIEVERALRVVDGAVVVLDGVEGVESQTENVWAQAARYDVKASILFVNKLDRMGSSMVQSLKSVMRSGMHKRPLLLQLPLAVEGNEPGIAGVVDLVEMQTLRFSGKAGEIVTRTELREGDELWEEAKQARHALVECLASLDDQLLEELFGLPTGSNEEPHGKMPAASLKAAIRRQTLAGTILPVLCGSAGKNIGVQPLLDAIADYLPSPADKPSVIGTVASTASPSKTQAEQQDATPDGKQVPISLIDRRTTALAFKVVHDKRRGPTTFVRVYSGTLHRSTVLFNTTTGARERLSRVLFPFADSYTETDTLRAGQIGVILGLRDTRTGDTLVDVSSAGTAKAGTGAKGGMDANEVKTLRLKRVHIPPPVFSMSLEPASKSDVDAVSDALNLLIRTDPSLRLDESGEGTTGQTVLSGMGELHLEIAKDRLANEFGVNARMGAVRVSYRETLDEGLGGREVEETVERDLAGKKIKIGAKIKVRALGEDEMHLASGADAAVYGGNVVDVSFAPAGDAAGQVEGRKEKASAEDEGDIEAFVAETPRHTRGKNTAKTPAPSSKYSSITSPTNLPPGIDLITLSTMFKTGMVAALSRGPLTSNPVMNLRISISNVELFGELSSSAAVSYLLSHHVRKVLRTEPKVNPETGMATSTPTPLTTLMEPMMTTRIVVPEAHLGKVINDITAEQGGLVEDVVHLSSDSDTEKSTGEEEEVYIPNPTTNRFELQSSAASSGSGGKGVDGKGGQGKAEIHAVVPLANLVKYSSKLRALTAGNAQFSMQLQGFARVSKQRQAEILAELGR</sequence>
<evidence type="ECO:0000256" key="2">
    <source>
        <dbReference type="ARBA" id="ARBA00022917"/>
    </source>
</evidence>
<evidence type="ECO:0000259" key="7">
    <source>
        <dbReference type="PROSITE" id="PS51722"/>
    </source>
</evidence>
<dbReference type="InterPro" id="IPR009000">
    <property type="entry name" value="Transl_B-barrel_sf"/>
</dbReference>
<evidence type="ECO:0000256" key="5">
    <source>
        <dbReference type="SAM" id="MobiDB-lite"/>
    </source>
</evidence>
<dbReference type="STRING" id="1365824.V5EB88"/>
<dbReference type="SUPFAM" id="SSF52540">
    <property type="entry name" value="P-loop containing nucleoside triphosphate hydrolases"/>
    <property type="match status" value="1"/>
</dbReference>
<feature type="transmembrane region" description="Helical" evidence="6">
    <location>
        <begin position="153"/>
        <end position="176"/>
    </location>
</feature>
<dbReference type="PROSITE" id="PS00301">
    <property type="entry name" value="G_TR_1"/>
    <property type="match status" value="1"/>
</dbReference>
<feature type="compositionally biased region" description="Basic and acidic residues" evidence="5">
    <location>
        <begin position="611"/>
        <end position="635"/>
    </location>
</feature>
<dbReference type="GO" id="GO:0005525">
    <property type="term" value="F:GTP binding"/>
    <property type="evidence" value="ECO:0007669"/>
    <property type="project" value="UniProtKB-KW"/>
</dbReference>
<dbReference type="InterPro" id="IPR009022">
    <property type="entry name" value="EFG_III"/>
</dbReference>
<dbReference type="CDD" id="cd16262">
    <property type="entry name" value="EFG_III"/>
    <property type="match status" value="1"/>
</dbReference>
<dbReference type="Pfam" id="PF00009">
    <property type="entry name" value="GTP_EFTU"/>
    <property type="match status" value="1"/>
</dbReference>
<dbReference type="eggNOG" id="KOG1172">
    <property type="taxonomic scope" value="Eukaryota"/>
</dbReference>
<dbReference type="GO" id="GO:0032790">
    <property type="term" value="P:ribosome disassembly"/>
    <property type="evidence" value="ECO:0007669"/>
    <property type="project" value="TreeGrafter"/>
</dbReference>
<dbReference type="OrthoDB" id="198619at2759"/>
<feature type="transmembrane region" description="Helical" evidence="6">
    <location>
        <begin position="500"/>
        <end position="533"/>
    </location>
</feature>
<dbReference type="Gene3D" id="3.30.70.870">
    <property type="entry name" value="Elongation Factor G (Translational Gtpase), domain 3"/>
    <property type="match status" value="1"/>
</dbReference>
<feature type="compositionally biased region" description="Gly residues" evidence="5">
    <location>
        <begin position="1472"/>
        <end position="1484"/>
    </location>
</feature>
<dbReference type="GO" id="GO:0005759">
    <property type="term" value="C:mitochondrial matrix"/>
    <property type="evidence" value="ECO:0007669"/>
    <property type="project" value="UniProtKB-ARBA"/>
</dbReference>
<feature type="transmembrane region" description="Helical" evidence="6">
    <location>
        <begin position="217"/>
        <end position="236"/>
    </location>
</feature>
<feature type="region of interest" description="Disordered" evidence="5">
    <location>
        <begin position="1465"/>
        <end position="1484"/>
    </location>
</feature>
<protein>
    <recommendedName>
        <fullName evidence="7">Tr-type G domain-containing protein</fullName>
    </recommendedName>
</protein>
<keyword evidence="6" id="KW-0472">Membrane</keyword>
<gene>
    <name evidence="8" type="ORF">PSEUBRA_SCAF2g02748</name>
</gene>
<feature type="region of interest" description="Disordered" evidence="5">
    <location>
        <begin position="598"/>
        <end position="646"/>
    </location>
</feature>
<feature type="transmembrane region" description="Helical" evidence="6">
    <location>
        <begin position="248"/>
        <end position="267"/>
    </location>
</feature>
<dbReference type="Pfam" id="PF00955">
    <property type="entry name" value="HCO3_cotransp"/>
    <property type="match status" value="2"/>
</dbReference>
<dbReference type="Pfam" id="PF22042">
    <property type="entry name" value="EF-G_D2"/>
    <property type="match status" value="1"/>
</dbReference>
<keyword evidence="2" id="KW-0648">Protein biosynthesis</keyword>
<dbReference type="Gene3D" id="2.40.30.10">
    <property type="entry name" value="Translation factors"/>
    <property type="match status" value="1"/>
</dbReference>
<keyword evidence="1" id="KW-0547">Nucleotide-binding</keyword>
<dbReference type="InterPro" id="IPR053905">
    <property type="entry name" value="EF-G-like_DII"/>
</dbReference>
<dbReference type="InterPro" id="IPR027417">
    <property type="entry name" value="P-loop_NTPase"/>
</dbReference>
<feature type="transmembrane region" description="Helical" evidence="6">
    <location>
        <begin position="306"/>
        <end position="325"/>
    </location>
</feature>
<dbReference type="SUPFAM" id="SSF54980">
    <property type="entry name" value="EF-G C-terminal domain-like"/>
    <property type="match status" value="2"/>
</dbReference>
<dbReference type="OMA" id="MEPMMTT"/>
<feature type="transmembrane region" description="Helical" evidence="6">
    <location>
        <begin position="443"/>
        <end position="467"/>
    </location>
</feature>
<evidence type="ECO:0000256" key="1">
    <source>
        <dbReference type="ARBA" id="ARBA00022741"/>
    </source>
</evidence>
<dbReference type="GO" id="GO:0006820">
    <property type="term" value="P:monoatomic anion transport"/>
    <property type="evidence" value="ECO:0007669"/>
    <property type="project" value="InterPro"/>
</dbReference>
<keyword evidence="6" id="KW-1133">Transmembrane helix</keyword>